<dbReference type="InterPro" id="IPR025645">
    <property type="entry name" value="DUF4349"/>
</dbReference>
<sequence>MKTTYIKLSLSAVLLLGIYSCKKGEASVHSTESADYAVADSAAVAISDSVSSAATMTVKDKQFIKTADVNMEVKDVYEATISIEKSVQDLGGFVTHSNLHSNIISEDTYNTSNDNAMLIKKYQTENTMQVRVPTEKLGELLVIINDKKLFLNSRIINAEDVTSNIRYAEMEGKRIKKTGENIEQLKTNKDKVKLDNDNMAEGNLQQLANMDTTDNIKYSTIDIYIKEPKLRIAEIAVTNTGNIDNKYKFNFIYDAKNAFVEGFYLIQKIVVGLITIWPLLLILGVIVYFLRKRKLTKPEHAKIQE</sequence>
<dbReference type="Proteomes" id="UP001235513">
    <property type="component" value="Unassembled WGS sequence"/>
</dbReference>
<organism evidence="3 4">
    <name type="scientific">Chryseobacterium lathyri</name>
    <dbReference type="NCBI Taxonomy" id="395933"/>
    <lineage>
        <taxon>Bacteria</taxon>
        <taxon>Pseudomonadati</taxon>
        <taxon>Bacteroidota</taxon>
        <taxon>Flavobacteriia</taxon>
        <taxon>Flavobacteriales</taxon>
        <taxon>Weeksellaceae</taxon>
        <taxon>Chryseobacterium group</taxon>
        <taxon>Chryseobacterium</taxon>
    </lineage>
</organism>
<protein>
    <recommendedName>
        <fullName evidence="2">DUF4349 domain-containing protein</fullName>
    </recommendedName>
</protein>
<evidence type="ECO:0000313" key="4">
    <source>
        <dbReference type="Proteomes" id="UP001235513"/>
    </source>
</evidence>
<feature type="domain" description="DUF4349" evidence="2">
    <location>
        <begin position="62"/>
        <end position="165"/>
    </location>
</feature>
<name>A0ABT9SI81_9FLAO</name>
<keyword evidence="1" id="KW-1133">Transmembrane helix</keyword>
<comment type="caution">
    <text evidence="3">The sequence shown here is derived from an EMBL/GenBank/DDBJ whole genome shotgun (WGS) entry which is preliminary data.</text>
</comment>
<keyword evidence="1" id="KW-0472">Membrane</keyword>
<evidence type="ECO:0000256" key="1">
    <source>
        <dbReference type="SAM" id="Phobius"/>
    </source>
</evidence>
<accession>A0ABT9SI81</accession>
<keyword evidence="4" id="KW-1185">Reference proteome</keyword>
<evidence type="ECO:0000259" key="2">
    <source>
        <dbReference type="Pfam" id="PF14257"/>
    </source>
</evidence>
<dbReference type="RefSeq" id="WP_306841530.1">
    <property type="nucleotide sequence ID" value="NZ_JAUSRL010000001.1"/>
</dbReference>
<dbReference type="EMBL" id="JAUSRL010000001">
    <property type="protein sequence ID" value="MDP9958993.1"/>
    <property type="molecule type" value="Genomic_DNA"/>
</dbReference>
<reference evidence="3 4" key="1">
    <citation type="submission" date="2023-07" db="EMBL/GenBank/DDBJ databases">
        <title>Sorghum-associated microbial communities from plants grown in Nebraska, USA.</title>
        <authorList>
            <person name="Schachtman D."/>
        </authorList>
    </citation>
    <scope>NUCLEOTIDE SEQUENCE [LARGE SCALE GENOMIC DNA]</scope>
    <source>
        <strain evidence="3 4">CC351</strain>
    </source>
</reference>
<evidence type="ECO:0000313" key="3">
    <source>
        <dbReference type="EMBL" id="MDP9958993.1"/>
    </source>
</evidence>
<dbReference type="Pfam" id="PF14257">
    <property type="entry name" value="DUF4349"/>
    <property type="match status" value="1"/>
</dbReference>
<proteinExistence type="predicted"/>
<keyword evidence="1" id="KW-0812">Transmembrane</keyword>
<gene>
    <name evidence="3" type="ORF">J2T04_000860</name>
</gene>
<dbReference type="PROSITE" id="PS51257">
    <property type="entry name" value="PROKAR_LIPOPROTEIN"/>
    <property type="match status" value="1"/>
</dbReference>
<feature type="transmembrane region" description="Helical" evidence="1">
    <location>
        <begin position="269"/>
        <end position="290"/>
    </location>
</feature>